<gene>
    <name evidence="2" type="ORF">ABIQ69_04645</name>
</gene>
<keyword evidence="1" id="KW-0472">Membrane</keyword>
<feature type="transmembrane region" description="Helical" evidence="1">
    <location>
        <begin position="36"/>
        <end position="54"/>
    </location>
</feature>
<sequence>MTGERDATDEQSMPSGAAADVAARVVRASFATEESVYGVILVAGMIVVAGAHAASSWSVFWTVAVTVVVFWAAHVYAGTVAHHGLDHDRVIGIGESFRAALRRSVGLLASAAIPSLILLAGATRAIDDAAAIWIALWSGVAVLAVLGWIAFQRRGAAWPIRLLGALATAAFGLVMIVLKAFVH</sequence>
<keyword evidence="1" id="KW-1133">Transmembrane helix</keyword>
<reference evidence="2" key="1">
    <citation type="submission" date="2024-05" db="EMBL/GenBank/DDBJ databases">
        <authorList>
            <person name="Yu L."/>
        </authorList>
    </citation>
    <scope>NUCLEOTIDE SEQUENCE</scope>
    <source>
        <strain evidence="2">G08B096</strain>
    </source>
</reference>
<protein>
    <submittedName>
        <fullName evidence="2">Uncharacterized protein</fullName>
    </submittedName>
</protein>
<feature type="transmembrane region" description="Helical" evidence="1">
    <location>
        <begin position="132"/>
        <end position="151"/>
    </location>
</feature>
<feature type="transmembrane region" description="Helical" evidence="1">
    <location>
        <begin position="163"/>
        <end position="182"/>
    </location>
</feature>
<feature type="transmembrane region" description="Helical" evidence="1">
    <location>
        <begin position="60"/>
        <end position="85"/>
    </location>
</feature>
<accession>A0AAU7W989</accession>
<evidence type="ECO:0000256" key="1">
    <source>
        <dbReference type="SAM" id="Phobius"/>
    </source>
</evidence>
<dbReference type="EMBL" id="CP158374">
    <property type="protein sequence ID" value="XBX83214.1"/>
    <property type="molecule type" value="Genomic_DNA"/>
</dbReference>
<proteinExistence type="predicted"/>
<organism evidence="2">
    <name type="scientific">Agromyces sp. G08B096</name>
    <dbReference type="NCBI Taxonomy" id="3156399"/>
    <lineage>
        <taxon>Bacteria</taxon>
        <taxon>Bacillati</taxon>
        <taxon>Actinomycetota</taxon>
        <taxon>Actinomycetes</taxon>
        <taxon>Micrococcales</taxon>
        <taxon>Microbacteriaceae</taxon>
        <taxon>Agromyces</taxon>
    </lineage>
</organism>
<name>A0AAU7W989_9MICO</name>
<evidence type="ECO:0000313" key="2">
    <source>
        <dbReference type="EMBL" id="XBX83214.1"/>
    </source>
</evidence>
<feature type="transmembrane region" description="Helical" evidence="1">
    <location>
        <begin position="105"/>
        <end position="126"/>
    </location>
</feature>
<dbReference type="AlphaFoldDB" id="A0AAU7W989"/>
<dbReference type="RefSeq" id="WP_350349218.1">
    <property type="nucleotide sequence ID" value="NZ_CP158374.1"/>
</dbReference>
<keyword evidence="1" id="KW-0812">Transmembrane</keyword>